<keyword evidence="10" id="KW-1185">Reference proteome</keyword>
<feature type="transmembrane region" description="Helical" evidence="6">
    <location>
        <begin position="1151"/>
        <end position="1172"/>
    </location>
</feature>
<feature type="transmembrane region" description="Helical" evidence="6">
    <location>
        <begin position="993"/>
        <end position="1013"/>
    </location>
</feature>
<feature type="transmembrane region" description="Helical" evidence="6">
    <location>
        <begin position="1184"/>
        <end position="1202"/>
    </location>
</feature>
<evidence type="ECO:0000256" key="6">
    <source>
        <dbReference type="SAM" id="Phobius"/>
    </source>
</evidence>
<sequence>MGFLLFLLFILEVHSLNISHVIEVYTSACGNKLCDRSKQPDVIKKLDISKCPRCYCDKQCFSRGDCCPDFFFSFQLKCTNTNIVEKSPFKNSTFVLMVDTCPSFADNKTKYLCEKKNDGLIDQIQNLPVTDLRNNLIFRNIYCALCHNETKDNIRKWQLEIQCLDFADFNFLSSYEEIFNTVDDKRCNIGFHTDISTQDIPVCNSAEETRVQKCNITGTWTKYDSDVKTACETYNQKSYCFFKNVFCFICNPPRNQDNFISQCNITGLWQHYNSDLEHACKKAMSSTIILPFRNIYCYICNKGRVNDLNDIHRIRKHMTKDFQFEFSLEFFESKFTSDAIHVETGNYGDIYPQIDANNTEDSPKININREVNVTNLTRYLTAFTGIINEVCTNKNRACDCSDNCHFKPNGCCIDKAFQKQTICSDEIVSDRKTCVQLYASCSEETARYVSDLCHRNRSIENLEFLPIAVTSKETGSTHFKNRYCAICSHKNAPFQFQSWDLILSCDTYIQISSLKTVLKTSDLVKFAGKNKCKLSIRPPKSVNSMSIQYVEKMFSKCNVTGLWQRFDLDIKYVCENMNVQKFSSIFCRICNPNRQIETFISSCNMNMKSWMSDYYTIENLCLTLPAIPNSAPYKNELCRKCNEYANHWFSVYRPMPPKPKQTDLPSFRVLFTLKLPKYENNLDSSNESSCEDVFIQETGECRSLKCYPGRILMNDVCIPLLPTSTNLGYILAVGMKGLLTQTINSTRLFLQSIDKFFQMHLYGNLELKMSSSTASSLLLTDLSCGTGTKWVNGTELILFGQLNIFISEYVNRSSVEISLLQNLNAQFNVTHEGATYTFNTYPVTEAFNTYSLIRKSGFTNKCFRKQTYAMRYREASPDLFVHSQVTNLLTCIQVELQSSEFETDRLSMNLTFLKNGLHLTQDQYILTPFKKARVCLDTFEKLMSIRSAPKEQKDFWGIILRICTFVSLVCLFVTFLTYCLFPTLRTVPGKNNMCLIFAMFWAHTILQFGVFEIESQILCKMIGILLHYFWLVTFGCSNICSYHMYKVFTNKTFTSSKGKSNIKLYIVYAYGIPAIIVCLNIVINTFIANDRDVGYGGMICFISQPISIIVTFVVPVSLVCVSNILFFVFTSVKIATRPKFRTEHSTKIDRVYFTVYLKLFSITGISWVLQIIDSFLMTSTFSHIVSVLNALQGVFIFISFTCNNRVLALYRTICGETSPHSENSGPQSTRLPMCLTDTTHDS</sequence>
<dbReference type="PANTHER" id="PTHR45902:SF1">
    <property type="entry name" value="LATROPHILIN RECEPTOR-LIKE PROTEIN A"/>
    <property type="match status" value="1"/>
</dbReference>
<evidence type="ECO:0000313" key="9">
    <source>
        <dbReference type="EMBL" id="CAC5407107.1"/>
    </source>
</evidence>
<dbReference type="GO" id="GO:0016020">
    <property type="term" value="C:membrane"/>
    <property type="evidence" value="ECO:0007669"/>
    <property type="project" value="UniProtKB-SubCell"/>
</dbReference>
<feature type="transmembrane region" description="Helical" evidence="6">
    <location>
        <begin position="1065"/>
        <end position="1088"/>
    </location>
</feature>
<feature type="transmembrane region" description="Helical" evidence="6">
    <location>
        <begin position="1025"/>
        <end position="1045"/>
    </location>
</feature>
<proteinExistence type="predicted"/>
<dbReference type="InterPro" id="IPR017981">
    <property type="entry name" value="GPCR_2-like_7TM"/>
</dbReference>
<dbReference type="PANTHER" id="PTHR45902">
    <property type="entry name" value="LATROPHILIN RECEPTOR-LIKE PROTEIN A"/>
    <property type="match status" value="1"/>
</dbReference>
<evidence type="ECO:0000256" key="3">
    <source>
        <dbReference type="ARBA" id="ARBA00022989"/>
    </source>
</evidence>
<keyword evidence="2 6" id="KW-0812">Transmembrane</keyword>
<evidence type="ECO:0000256" key="5">
    <source>
        <dbReference type="SAM" id="MobiDB-lite"/>
    </source>
</evidence>
<feature type="domain" description="G-protein coupled receptors family 2 profile 2" evidence="8">
    <location>
        <begin position="956"/>
        <end position="1204"/>
    </location>
</feature>
<evidence type="ECO:0000256" key="4">
    <source>
        <dbReference type="ARBA" id="ARBA00023136"/>
    </source>
</evidence>
<gene>
    <name evidence="9" type="ORF">MCOR_40613</name>
</gene>
<feature type="chain" id="PRO_5026767168" description="G-protein coupled receptors family 2 profile 2 domain-containing protein" evidence="7">
    <location>
        <begin position="16"/>
        <end position="1242"/>
    </location>
</feature>
<keyword evidence="4 6" id="KW-0472">Membrane</keyword>
<feature type="signal peptide" evidence="7">
    <location>
        <begin position="1"/>
        <end position="15"/>
    </location>
</feature>
<dbReference type="GO" id="GO:0007166">
    <property type="term" value="P:cell surface receptor signaling pathway"/>
    <property type="evidence" value="ECO:0007669"/>
    <property type="project" value="InterPro"/>
</dbReference>
<comment type="subcellular location">
    <subcellularLocation>
        <location evidence="1">Membrane</location>
        <topology evidence="1">Multi-pass membrane protein</topology>
    </subcellularLocation>
</comment>
<dbReference type="EMBL" id="CACVKT020007353">
    <property type="protein sequence ID" value="CAC5407107.1"/>
    <property type="molecule type" value="Genomic_DNA"/>
</dbReference>
<feature type="region of interest" description="Disordered" evidence="5">
    <location>
        <begin position="1218"/>
        <end position="1242"/>
    </location>
</feature>
<name>A0A6J8DHG3_MYTCO</name>
<keyword evidence="3 6" id="KW-1133">Transmembrane helix</keyword>
<accession>A0A6J8DHG3</accession>
<dbReference type="AlphaFoldDB" id="A0A6J8DHG3"/>
<reference evidence="9 10" key="1">
    <citation type="submission" date="2020-06" db="EMBL/GenBank/DDBJ databases">
        <authorList>
            <person name="Li R."/>
            <person name="Bekaert M."/>
        </authorList>
    </citation>
    <scope>NUCLEOTIDE SEQUENCE [LARGE SCALE GENOMIC DNA]</scope>
    <source>
        <strain evidence="10">wild</strain>
    </source>
</reference>
<dbReference type="GO" id="GO:0004930">
    <property type="term" value="F:G protein-coupled receptor activity"/>
    <property type="evidence" value="ECO:0007669"/>
    <property type="project" value="InterPro"/>
</dbReference>
<keyword evidence="7" id="KW-0732">Signal</keyword>
<feature type="compositionally biased region" description="Polar residues" evidence="5">
    <location>
        <begin position="1218"/>
        <end position="1230"/>
    </location>
</feature>
<dbReference type="PROSITE" id="PS50261">
    <property type="entry name" value="G_PROTEIN_RECEP_F2_4"/>
    <property type="match status" value="1"/>
</dbReference>
<dbReference type="InterPro" id="IPR000832">
    <property type="entry name" value="GPCR_2_secretin-like"/>
</dbReference>
<dbReference type="CDD" id="cd15039">
    <property type="entry name" value="7tmB3_Methuselah-like"/>
    <property type="match status" value="1"/>
</dbReference>
<dbReference type="Gene3D" id="1.20.1070.10">
    <property type="entry name" value="Rhodopsin 7-helix transmembrane proteins"/>
    <property type="match status" value="1"/>
</dbReference>
<feature type="transmembrane region" description="Helical" evidence="6">
    <location>
        <begin position="955"/>
        <end position="981"/>
    </location>
</feature>
<evidence type="ECO:0000256" key="2">
    <source>
        <dbReference type="ARBA" id="ARBA00022692"/>
    </source>
</evidence>
<organism evidence="9 10">
    <name type="scientific">Mytilus coruscus</name>
    <name type="common">Sea mussel</name>
    <dbReference type="NCBI Taxonomy" id="42192"/>
    <lineage>
        <taxon>Eukaryota</taxon>
        <taxon>Metazoa</taxon>
        <taxon>Spiralia</taxon>
        <taxon>Lophotrochozoa</taxon>
        <taxon>Mollusca</taxon>
        <taxon>Bivalvia</taxon>
        <taxon>Autobranchia</taxon>
        <taxon>Pteriomorphia</taxon>
        <taxon>Mytilida</taxon>
        <taxon>Mytiloidea</taxon>
        <taxon>Mytilidae</taxon>
        <taxon>Mytilinae</taxon>
        <taxon>Mytilus</taxon>
    </lineage>
</organism>
<dbReference type="Proteomes" id="UP000507470">
    <property type="component" value="Unassembled WGS sequence"/>
</dbReference>
<dbReference type="Pfam" id="PF00002">
    <property type="entry name" value="7tm_2"/>
    <property type="match status" value="1"/>
</dbReference>
<evidence type="ECO:0000256" key="1">
    <source>
        <dbReference type="ARBA" id="ARBA00004141"/>
    </source>
</evidence>
<evidence type="ECO:0000313" key="10">
    <source>
        <dbReference type="Proteomes" id="UP000507470"/>
    </source>
</evidence>
<evidence type="ECO:0000256" key="7">
    <source>
        <dbReference type="SAM" id="SignalP"/>
    </source>
</evidence>
<protein>
    <recommendedName>
        <fullName evidence="8">G-protein coupled receptors family 2 profile 2 domain-containing protein</fullName>
    </recommendedName>
</protein>
<dbReference type="InterPro" id="IPR053231">
    <property type="entry name" value="GPCR_LN-TM7"/>
</dbReference>
<feature type="transmembrane region" description="Helical" evidence="6">
    <location>
        <begin position="1108"/>
        <end position="1130"/>
    </location>
</feature>
<dbReference type="OrthoDB" id="10051649at2759"/>
<evidence type="ECO:0000259" key="8">
    <source>
        <dbReference type="PROSITE" id="PS50261"/>
    </source>
</evidence>